<dbReference type="EC" id="6.1.1.22" evidence="1"/>
<dbReference type="CDD" id="cd00519">
    <property type="entry name" value="Lipase_3"/>
    <property type="match status" value="1"/>
</dbReference>
<feature type="region of interest" description="Disordered" evidence="6">
    <location>
        <begin position="954"/>
        <end position="978"/>
    </location>
</feature>
<keyword evidence="2 10" id="KW-0436">Ligase</keyword>
<name>A0A7J6VSJ9_THATH</name>
<evidence type="ECO:0000256" key="7">
    <source>
        <dbReference type="SAM" id="Phobius"/>
    </source>
</evidence>
<evidence type="ECO:0000256" key="1">
    <source>
        <dbReference type="ARBA" id="ARBA00012816"/>
    </source>
</evidence>
<keyword evidence="7" id="KW-1133">Transmembrane helix</keyword>
<dbReference type="InterPro" id="IPR029058">
    <property type="entry name" value="AB_hydrolase_fold"/>
</dbReference>
<dbReference type="PANTHER" id="PTHR47523:SF1">
    <property type="entry name" value="F21O3.11 PROTEIN"/>
    <property type="match status" value="1"/>
</dbReference>
<feature type="region of interest" description="Disordered" evidence="6">
    <location>
        <begin position="1"/>
        <end position="21"/>
    </location>
</feature>
<evidence type="ECO:0000313" key="10">
    <source>
        <dbReference type="EMBL" id="KAF5187741.1"/>
    </source>
</evidence>
<dbReference type="Gene3D" id="3.30.930.10">
    <property type="entry name" value="Bira Bifunctional Protein, Domain 2"/>
    <property type="match status" value="1"/>
</dbReference>
<protein>
    <recommendedName>
        <fullName evidence="1">asparagine--tRNA ligase</fullName>
        <ecNumber evidence="1">6.1.1.22</ecNumber>
    </recommendedName>
</protein>
<organism evidence="10 11">
    <name type="scientific">Thalictrum thalictroides</name>
    <name type="common">Rue-anemone</name>
    <name type="synonym">Anemone thalictroides</name>
    <dbReference type="NCBI Taxonomy" id="46969"/>
    <lineage>
        <taxon>Eukaryota</taxon>
        <taxon>Viridiplantae</taxon>
        <taxon>Streptophyta</taxon>
        <taxon>Embryophyta</taxon>
        <taxon>Tracheophyta</taxon>
        <taxon>Spermatophyta</taxon>
        <taxon>Magnoliopsida</taxon>
        <taxon>Ranunculales</taxon>
        <taxon>Ranunculaceae</taxon>
        <taxon>Thalictroideae</taxon>
        <taxon>Thalictrum</taxon>
    </lineage>
</organism>
<dbReference type="EMBL" id="JABWDY010027645">
    <property type="protein sequence ID" value="KAF5187741.1"/>
    <property type="molecule type" value="Genomic_DNA"/>
</dbReference>
<evidence type="ECO:0000256" key="4">
    <source>
        <dbReference type="ARBA" id="ARBA00022840"/>
    </source>
</evidence>
<keyword evidence="7" id="KW-0812">Transmembrane</keyword>
<dbReference type="CDD" id="cd04318">
    <property type="entry name" value="EcAsnRS_like_N"/>
    <property type="match status" value="1"/>
</dbReference>
<feature type="region of interest" description="Disordered" evidence="6">
    <location>
        <begin position="890"/>
        <end position="918"/>
    </location>
</feature>
<dbReference type="NCBIfam" id="NF003037">
    <property type="entry name" value="PRK03932.1"/>
    <property type="match status" value="1"/>
</dbReference>
<feature type="compositionally biased region" description="Basic and acidic residues" evidence="6">
    <location>
        <begin position="954"/>
        <end position="966"/>
    </location>
</feature>
<accession>A0A7J6VSJ9</accession>
<dbReference type="Pfam" id="PF00152">
    <property type="entry name" value="tRNA-synt_2"/>
    <property type="match status" value="1"/>
</dbReference>
<dbReference type="GO" id="GO:0005524">
    <property type="term" value="F:ATP binding"/>
    <property type="evidence" value="ECO:0007669"/>
    <property type="project" value="UniProtKB-KW"/>
</dbReference>
<dbReference type="Pfam" id="PF01764">
    <property type="entry name" value="Lipase_3"/>
    <property type="match status" value="1"/>
</dbReference>
<keyword evidence="4" id="KW-0067">ATP-binding</keyword>
<dbReference type="PANTHER" id="PTHR47523">
    <property type="entry name" value="F21O3.11 PROTEIN"/>
    <property type="match status" value="1"/>
</dbReference>
<evidence type="ECO:0000259" key="9">
    <source>
        <dbReference type="Pfam" id="PF01764"/>
    </source>
</evidence>
<dbReference type="InterPro" id="IPR045864">
    <property type="entry name" value="aa-tRNA-synth_II/BPL/LPL"/>
</dbReference>
<feature type="compositionally biased region" description="Basic and acidic residues" evidence="6">
    <location>
        <begin position="1003"/>
        <end position="1013"/>
    </location>
</feature>
<feature type="coiled-coil region" evidence="5">
    <location>
        <begin position="607"/>
        <end position="634"/>
    </location>
</feature>
<dbReference type="InterPro" id="IPR002921">
    <property type="entry name" value="Fungal_lipase-type"/>
</dbReference>
<feature type="transmembrane region" description="Helical" evidence="7">
    <location>
        <begin position="1554"/>
        <end position="1581"/>
    </location>
</feature>
<keyword evidence="3" id="KW-0547">Nucleotide-binding</keyword>
<dbReference type="Proteomes" id="UP000554482">
    <property type="component" value="Unassembled WGS sequence"/>
</dbReference>
<proteinExistence type="predicted"/>
<feature type="region of interest" description="Disordered" evidence="6">
    <location>
        <begin position="991"/>
        <end position="1027"/>
    </location>
</feature>
<dbReference type="GO" id="GO:0006629">
    <property type="term" value="P:lipid metabolic process"/>
    <property type="evidence" value="ECO:0007669"/>
    <property type="project" value="InterPro"/>
</dbReference>
<dbReference type="GO" id="GO:0004816">
    <property type="term" value="F:asparagine-tRNA ligase activity"/>
    <property type="evidence" value="ECO:0007669"/>
    <property type="project" value="UniProtKB-EC"/>
</dbReference>
<dbReference type="NCBIfam" id="TIGR00457">
    <property type="entry name" value="asnS"/>
    <property type="match status" value="1"/>
</dbReference>
<dbReference type="OrthoDB" id="438440at2759"/>
<reference evidence="10 11" key="1">
    <citation type="submission" date="2020-06" db="EMBL/GenBank/DDBJ databases">
        <title>Transcriptomic and genomic resources for Thalictrum thalictroides and T. hernandezii: Facilitating candidate gene discovery in an emerging model plant lineage.</title>
        <authorList>
            <person name="Arias T."/>
            <person name="Riano-Pachon D.M."/>
            <person name="Di Stilio V.S."/>
        </authorList>
    </citation>
    <scope>NUCLEOTIDE SEQUENCE [LARGE SCALE GENOMIC DNA]</scope>
    <source>
        <strain evidence="11">cv. WT478/WT964</strain>
        <tissue evidence="10">Leaves</tissue>
    </source>
</reference>
<keyword evidence="7" id="KW-0472">Membrane</keyword>
<dbReference type="SUPFAM" id="SSF55681">
    <property type="entry name" value="Class II aaRS and biotin synthetases"/>
    <property type="match status" value="1"/>
</dbReference>
<evidence type="ECO:0000256" key="2">
    <source>
        <dbReference type="ARBA" id="ARBA00022598"/>
    </source>
</evidence>
<feature type="compositionally biased region" description="Polar residues" evidence="6">
    <location>
        <begin position="967"/>
        <end position="978"/>
    </location>
</feature>
<sequence length="1584" mass="176374">MASEGVLASETHETRETQRLAQSKYSKRVTLKTIFSSNDGGLGFLGERVVIGGWVKSAKEKVKDINPGEVVARQTTQKTTPQDVTCVEILQSRIPLFRSIFKAFGGGHHSLREKLDLGHGKPVPTIAYLQVNDGSSVRNLQVVLDSSVAPLSQFTPTGTAILVEGVLRLPSIPGKHDIELTVEKILHVGTVDHAKYPLAKTRIPLDSLRSYSHFRPRTTTVASVTRIRSSLSQATHTFSQNHGFLYVHMPVITGIDSKGSSDKFQVTVLLNKQDLREEPNEMGDTRPINLEVVKGSIKDKSNRIEELKRSESNKEALILALQDLQKTNELASQLEVREKTNPDIWLKPKKNTSKDFFPQEMYLNVSGQLHLESYACALGNVYSFGPTFQAEKTHSTKHLAESWMVELEMAFADMEDVMNCAEDYLKFLCQWILEHCSDDMNFVSKRIDKTIVDRLQSLASSSFKRITYEEAMVVLSQVTDKTFQGKTEWGMVLTDEHESYLAEEIYKSPVIIYNYPKGLKPFFVRVNDDGKTVSTMDVVVPKAGTLIRGSQKEERFDKLSTRFKESNLPREQYEWYFDLRRHGTVKHSGFSLEFDRMLKWPSWKNDREERKKLQEEYERRRKQLQDLCHAVKAESVSDLQDILCCMVLSECVYKKPATEIIRVVNKFKTDFGGQVVSLERVQPSLDHVSHRYLLAETGDTLFASFIGTKQYKDIFADANILQGAIFHEEVSEEIEENESTDCDQVEGQDLGKSLQTKNNKPKHKSKPAAHRGFLARAKGIPALELYRLAQKKNRKLVLCGHSLGGAVAALATLAILRVIAASSSPKENKKVQVKCITFSQPPVGNAALKDYVHNKGWRHYFKTYCIPEDLVPRILSPAYFHHYHTQVSQMPVDDKESDTMTAKGGRGKERSESAKLKDNNGEQLVLGLGPVQKSFWRLSKLVPLQAVQEQINRFRGDKTDRGEHSSSNDAAVTSTADEVDATQSLEIQEGSDVISLKPLPNPHKKDMENEAKTNKGKNATGTGDPGGWRRVPYLPSYVPFGELYLLGSSSVESLSAAEYSKLTSVRSVVTELRERLQSHSMKSYRSRFQKIYDLCMCSTLWGVEQLPQFPNLQQWLGLTLAGAVELGSIVEPPVIRTATSIVPLGWSGIPGGKNKEPLKVDISGYGLHLCTLVQAQVNGNWCSTTVESLPSMPNYSSDHDVQPDMQKMRIIVGAPVRNQEKHQNAESLIPGFPAIDSENINSSRKCGIGLSHERGFCPEGLSNFVIFCTSDFTTVSKEVFVRARRVQLVGLEGAGKTSLFNAILGKGRLTTINLENMLPEIDSQEGISGGLCFLDSAGVNLQELNLEVARFRDKLWMGIHDLSWKTDLVVLVHNLSHKVPRYHQSNVSEPQSALSLLLNEAKALGIPWVLAVTNKFSVSAHQQKDAVNAVIQAYQASPSMTKVINSCPYVMPSATITPQSWNALDDGDLKGQMVPQRLIFNPINLVRLPFQNKATVMPVDGVTSLCQLIHRVLRSHEEAAFQELARECLMLESSREQAMAAVARDDHQSKESSLTAAAVGASIGAGVGLVLAVVMGAASALRKP</sequence>
<dbReference type="Gene3D" id="3.40.50.1820">
    <property type="entry name" value="alpha/beta hydrolase"/>
    <property type="match status" value="1"/>
</dbReference>
<evidence type="ECO:0000256" key="5">
    <source>
        <dbReference type="SAM" id="Coils"/>
    </source>
</evidence>
<feature type="domain" description="Aminoacyl-tRNA synthetase class II (D/K/N)" evidence="8">
    <location>
        <begin position="353"/>
        <end position="599"/>
    </location>
</feature>
<dbReference type="InterPro" id="IPR027417">
    <property type="entry name" value="P-loop_NTPase"/>
</dbReference>
<dbReference type="SUPFAM" id="SSF52540">
    <property type="entry name" value="P-loop containing nucleoside triphosphate hydrolases"/>
    <property type="match status" value="1"/>
</dbReference>
<feature type="domain" description="Fungal lipase-type" evidence="9">
    <location>
        <begin position="763"/>
        <end position="874"/>
    </location>
</feature>
<feature type="compositionally biased region" description="Basic and acidic residues" evidence="6">
    <location>
        <begin position="906"/>
        <end position="918"/>
    </location>
</feature>
<dbReference type="InterPro" id="IPR004522">
    <property type="entry name" value="Asn-tRNA-ligase"/>
</dbReference>
<evidence type="ECO:0000256" key="6">
    <source>
        <dbReference type="SAM" id="MobiDB-lite"/>
    </source>
</evidence>
<evidence type="ECO:0000259" key="8">
    <source>
        <dbReference type="Pfam" id="PF00152"/>
    </source>
</evidence>
<evidence type="ECO:0000256" key="3">
    <source>
        <dbReference type="ARBA" id="ARBA00022741"/>
    </source>
</evidence>
<dbReference type="Gene3D" id="3.40.50.300">
    <property type="entry name" value="P-loop containing nucleotide triphosphate hydrolases"/>
    <property type="match status" value="1"/>
</dbReference>
<feature type="coiled-coil region" evidence="5">
    <location>
        <begin position="290"/>
        <end position="327"/>
    </location>
</feature>
<dbReference type="SUPFAM" id="SSF53474">
    <property type="entry name" value="alpha/beta-Hydrolases"/>
    <property type="match status" value="1"/>
</dbReference>
<gene>
    <name evidence="10" type="ORF">FRX31_022679</name>
</gene>
<dbReference type="InterPro" id="IPR004364">
    <property type="entry name" value="Aa-tRNA-synt_II"/>
</dbReference>
<evidence type="ECO:0000313" key="11">
    <source>
        <dbReference type="Proteomes" id="UP000554482"/>
    </source>
</evidence>
<keyword evidence="11" id="KW-1185">Reference proteome</keyword>
<comment type="caution">
    <text evidence="10">The sequence shown here is derived from an EMBL/GenBank/DDBJ whole genome shotgun (WGS) entry which is preliminary data.</text>
</comment>
<dbReference type="GO" id="GO:0006421">
    <property type="term" value="P:asparaginyl-tRNA aminoacylation"/>
    <property type="evidence" value="ECO:0007669"/>
    <property type="project" value="InterPro"/>
</dbReference>
<keyword evidence="5" id="KW-0175">Coiled coil</keyword>